<dbReference type="GO" id="GO:0071949">
    <property type="term" value="F:FAD binding"/>
    <property type="evidence" value="ECO:0007669"/>
    <property type="project" value="TreeGrafter"/>
</dbReference>
<dbReference type="Gene3D" id="3.20.20.220">
    <property type="match status" value="1"/>
</dbReference>
<dbReference type="KEGG" id="vbl:L21SP4_02431"/>
<evidence type="ECO:0000256" key="7">
    <source>
        <dbReference type="ARBA" id="ARBA00034478"/>
    </source>
</evidence>
<dbReference type="AlphaFoldDB" id="A0A0G3EGQ3"/>
<evidence type="ECO:0000256" key="3">
    <source>
        <dbReference type="ARBA" id="ARBA00006743"/>
    </source>
</evidence>
<evidence type="ECO:0000256" key="5">
    <source>
        <dbReference type="ARBA" id="ARBA00022827"/>
    </source>
</evidence>
<dbReference type="GO" id="GO:0106312">
    <property type="term" value="F:methylenetetrahydrofolate reductase (NADH) activity"/>
    <property type="evidence" value="ECO:0007669"/>
    <property type="project" value="UniProtKB-EC"/>
</dbReference>
<keyword evidence="4 9" id="KW-0285">Flavoprotein</keyword>
<reference evidence="11" key="1">
    <citation type="submission" date="2015-02" db="EMBL/GenBank/DDBJ databases">
        <title>Description and complete genome sequence of the first cultured representative of the subdivision 5 of the Verrucomicrobia phylum.</title>
        <authorList>
            <person name="Spring S."/>
            <person name="Bunk B."/>
            <person name="Sproer C."/>
            <person name="Klenk H.-P."/>
        </authorList>
    </citation>
    <scope>NUCLEOTIDE SEQUENCE [LARGE SCALE GENOMIC DNA]</scope>
    <source>
        <strain evidence="11">L21-Fru-AB</strain>
    </source>
</reference>
<dbReference type="GO" id="GO:0005829">
    <property type="term" value="C:cytosol"/>
    <property type="evidence" value="ECO:0007669"/>
    <property type="project" value="TreeGrafter"/>
</dbReference>
<evidence type="ECO:0000256" key="2">
    <source>
        <dbReference type="ARBA" id="ARBA00004777"/>
    </source>
</evidence>
<dbReference type="Proteomes" id="UP000035268">
    <property type="component" value="Chromosome"/>
</dbReference>
<proteinExistence type="inferred from homology"/>
<keyword evidence="11" id="KW-1185">Reference proteome</keyword>
<dbReference type="RefSeq" id="WP_052882857.1">
    <property type="nucleotide sequence ID" value="NZ_CP010904.1"/>
</dbReference>
<comment type="pathway">
    <text evidence="7">Amino-acid biosynthesis; L-methionine biosynthesis via de novo pathway.</text>
</comment>
<reference evidence="10 11" key="2">
    <citation type="journal article" date="2016" name="ISME J.">
        <title>Characterization of the first cultured representative of Verrucomicrobia subdivision 5 indicates the proposal of a novel phylum.</title>
        <authorList>
            <person name="Spring S."/>
            <person name="Bunk B."/>
            <person name="Sproer C."/>
            <person name="Schumann P."/>
            <person name="Rohde M."/>
            <person name="Tindall B.J."/>
            <person name="Klenk H.P."/>
        </authorList>
    </citation>
    <scope>NUCLEOTIDE SEQUENCE [LARGE SCALE GENOMIC DNA]</scope>
    <source>
        <strain evidence="10 11">L21-Fru-AB</strain>
    </source>
</reference>
<name>A0A0G3EGQ3_9BACT</name>
<dbReference type="EMBL" id="CP010904">
    <property type="protein sequence ID" value="AKJ65656.1"/>
    <property type="molecule type" value="Genomic_DNA"/>
</dbReference>
<dbReference type="STRING" id="1307763.L21SP4_02431"/>
<accession>A0A0G3EGQ3</accession>
<dbReference type="PANTHER" id="PTHR45754:SF3">
    <property type="entry name" value="METHYLENETETRAHYDROFOLATE REDUCTASE (NADPH)"/>
    <property type="match status" value="1"/>
</dbReference>
<protein>
    <recommendedName>
        <fullName evidence="9">Methylenetetrahydrofolate reductase</fullName>
    </recommendedName>
</protein>
<comment type="pathway">
    <text evidence="2 9">One-carbon metabolism; tetrahydrofolate interconversion.</text>
</comment>
<dbReference type="GO" id="GO:0035999">
    <property type="term" value="P:tetrahydrofolate interconversion"/>
    <property type="evidence" value="ECO:0007669"/>
    <property type="project" value="UniProtKB-UniPathway"/>
</dbReference>
<keyword evidence="5 9" id="KW-0274">FAD</keyword>
<sequence>MKDWFEPGRFLNEVLTPKQASENIEGDLEKFAEKYAITMDRDWVACITDNPLGMLSFEAMETLDAVEADVKPERVLVHLNTFHIKADLDRILAEMKEKGARYILAVSGDGSERMHRLEPGELGTGGTTVTSVELMEYIHREHPGDFVCGVAFNHYEPQDAERDKLRRKLEAGAQFIVTQPVIRRHENVDWLRNAGVPVIVESFMSKRIDLVAECVGYDLPPEDRNYDPIANFVALRENYPDFGVYLALLGMKKQIVRFDEALSTQRTVA</sequence>
<evidence type="ECO:0000256" key="1">
    <source>
        <dbReference type="ARBA" id="ARBA00001974"/>
    </source>
</evidence>
<keyword evidence="6 9" id="KW-0560">Oxidoreductase</keyword>
<dbReference type="SUPFAM" id="SSF51730">
    <property type="entry name" value="FAD-linked oxidoreductase"/>
    <property type="match status" value="1"/>
</dbReference>
<evidence type="ECO:0000256" key="9">
    <source>
        <dbReference type="RuleBase" id="RU003862"/>
    </source>
</evidence>
<dbReference type="InterPro" id="IPR029041">
    <property type="entry name" value="FAD-linked_oxidoreductase-like"/>
</dbReference>
<evidence type="ECO:0000256" key="8">
    <source>
        <dbReference type="ARBA" id="ARBA00048628"/>
    </source>
</evidence>
<dbReference type="OrthoDB" id="9803687at2"/>
<comment type="catalytic activity">
    <reaction evidence="8">
        <text>(6S)-5-methyl-5,6,7,8-tetrahydrofolate + NAD(+) = (6R)-5,10-methylene-5,6,7,8-tetrahydrofolate + NADH + H(+)</text>
        <dbReference type="Rhea" id="RHEA:19821"/>
        <dbReference type="ChEBI" id="CHEBI:15378"/>
        <dbReference type="ChEBI" id="CHEBI:15636"/>
        <dbReference type="ChEBI" id="CHEBI:18608"/>
        <dbReference type="ChEBI" id="CHEBI:57540"/>
        <dbReference type="ChEBI" id="CHEBI:57945"/>
        <dbReference type="EC" id="1.5.1.54"/>
    </reaction>
    <physiologicalReaction direction="right-to-left" evidence="8">
        <dbReference type="Rhea" id="RHEA:19823"/>
    </physiologicalReaction>
</comment>
<organism evidence="10 11">
    <name type="scientific">Kiritimatiella glycovorans</name>
    <dbReference type="NCBI Taxonomy" id="1307763"/>
    <lineage>
        <taxon>Bacteria</taxon>
        <taxon>Pseudomonadati</taxon>
        <taxon>Kiritimatiellota</taxon>
        <taxon>Kiritimatiellia</taxon>
        <taxon>Kiritimatiellales</taxon>
        <taxon>Kiritimatiellaceae</taxon>
        <taxon>Kiritimatiella</taxon>
    </lineage>
</organism>
<comment type="cofactor">
    <cofactor evidence="1 9">
        <name>FAD</name>
        <dbReference type="ChEBI" id="CHEBI:57692"/>
    </cofactor>
</comment>
<dbReference type="UniPathway" id="UPA00193"/>
<dbReference type="InterPro" id="IPR003171">
    <property type="entry name" value="Mehydrof_redctse-like"/>
</dbReference>
<comment type="similarity">
    <text evidence="3 9">Belongs to the methylenetetrahydrofolate reductase family.</text>
</comment>
<evidence type="ECO:0000313" key="10">
    <source>
        <dbReference type="EMBL" id="AKJ65656.1"/>
    </source>
</evidence>
<evidence type="ECO:0000256" key="4">
    <source>
        <dbReference type="ARBA" id="ARBA00022630"/>
    </source>
</evidence>
<evidence type="ECO:0000256" key="6">
    <source>
        <dbReference type="ARBA" id="ARBA00023002"/>
    </source>
</evidence>
<dbReference type="GO" id="GO:0009086">
    <property type="term" value="P:methionine biosynthetic process"/>
    <property type="evidence" value="ECO:0007669"/>
    <property type="project" value="TreeGrafter"/>
</dbReference>
<gene>
    <name evidence="10" type="ORF">L21SP4_02431</name>
</gene>
<evidence type="ECO:0000313" key="11">
    <source>
        <dbReference type="Proteomes" id="UP000035268"/>
    </source>
</evidence>
<dbReference type="PANTHER" id="PTHR45754">
    <property type="entry name" value="METHYLENETETRAHYDROFOLATE REDUCTASE"/>
    <property type="match status" value="1"/>
</dbReference>
<dbReference type="Pfam" id="PF02219">
    <property type="entry name" value="MTHFR"/>
    <property type="match status" value="1"/>
</dbReference>